<evidence type="ECO:0000259" key="1">
    <source>
        <dbReference type="Pfam" id="PF24864"/>
    </source>
</evidence>
<sequence length="224" mass="25576">MVNPNFSFFVLPAEIRLQIYSHLLIYVDTTKWGRAKRGKALMIITDLIDASKSGLVYNPKGGRTLGNKLSAQLLRTCKLIHSEAAPILYSQHRFQGIYGHSFDDFFDRIGPRNTSYITDLILFFPRCRRDVEKCKSVSEKCGARIGGSIKSIRTEIPVDPEERDYLCSPGRRQLEVFGKVYRYLKGFFPEVQVLSTVLTPKGSRDVEFCNKIEEIGWTLSPRCL</sequence>
<comment type="caution">
    <text evidence="2">The sequence shown here is derived from an EMBL/GenBank/DDBJ whole genome shotgun (WGS) entry which is preliminary data.</text>
</comment>
<accession>A0AAN7B321</accession>
<reference evidence="2" key="2">
    <citation type="submission" date="2023-05" db="EMBL/GenBank/DDBJ databases">
        <authorList>
            <consortium name="Lawrence Berkeley National Laboratory"/>
            <person name="Steindorff A."/>
            <person name="Hensen N."/>
            <person name="Bonometti L."/>
            <person name="Westerberg I."/>
            <person name="Brannstrom I.O."/>
            <person name="Guillou S."/>
            <person name="Cros-Aarteil S."/>
            <person name="Calhoun S."/>
            <person name="Haridas S."/>
            <person name="Kuo A."/>
            <person name="Mondo S."/>
            <person name="Pangilinan J."/>
            <person name="Riley R."/>
            <person name="Labutti K."/>
            <person name="Andreopoulos B."/>
            <person name="Lipzen A."/>
            <person name="Chen C."/>
            <person name="Yanf M."/>
            <person name="Daum C."/>
            <person name="Ng V."/>
            <person name="Clum A."/>
            <person name="Ohm R."/>
            <person name="Martin F."/>
            <person name="Silar P."/>
            <person name="Natvig D."/>
            <person name="Lalanne C."/>
            <person name="Gautier V."/>
            <person name="Ament-Velasquez S.L."/>
            <person name="Kruys A."/>
            <person name="Hutchinson M.I."/>
            <person name="Powell A.J."/>
            <person name="Barry K."/>
            <person name="Miller A.N."/>
            <person name="Grigoriev I.V."/>
            <person name="Debuchy R."/>
            <person name="Gladieux P."/>
            <person name="Thoren M.H."/>
            <person name="Johannesson H."/>
        </authorList>
    </citation>
    <scope>NUCLEOTIDE SEQUENCE</scope>
    <source>
        <strain evidence="2">PSN293</strain>
    </source>
</reference>
<dbReference type="Proteomes" id="UP001301769">
    <property type="component" value="Unassembled WGS sequence"/>
</dbReference>
<reference evidence="2" key="1">
    <citation type="journal article" date="2023" name="Mol. Phylogenet. Evol.">
        <title>Genome-scale phylogeny and comparative genomics of the fungal order Sordariales.</title>
        <authorList>
            <person name="Hensen N."/>
            <person name="Bonometti L."/>
            <person name="Westerberg I."/>
            <person name="Brannstrom I.O."/>
            <person name="Guillou S."/>
            <person name="Cros-Aarteil S."/>
            <person name="Calhoun S."/>
            <person name="Haridas S."/>
            <person name="Kuo A."/>
            <person name="Mondo S."/>
            <person name="Pangilinan J."/>
            <person name="Riley R."/>
            <person name="LaButti K."/>
            <person name="Andreopoulos B."/>
            <person name="Lipzen A."/>
            <person name="Chen C."/>
            <person name="Yan M."/>
            <person name="Daum C."/>
            <person name="Ng V."/>
            <person name="Clum A."/>
            <person name="Steindorff A."/>
            <person name="Ohm R.A."/>
            <person name="Martin F."/>
            <person name="Silar P."/>
            <person name="Natvig D.O."/>
            <person name="Lalanne C."/>
            <person name="Gautier V."/>
            <person name="Ament-Velasquez S.L."/>
            <person name="Kruys A."/>
            <person name="Hutchinson M.I."/>
            <person name="Powell A.J."/>
            <person name="Barry K."/>
            <person name="Miller A.N."/>
            <person name="Grigoriev I.V."/>
            <person name="Debuchy R."/>
            <person name="Gladieux P."/>
            <person name="Hiltunen Thoren M."/>
            <person name="Johannesson H."/>
        </authorList>
    </citation>
    <scope>NUCLEOTIDE SEQUENCE</scope>
    <source>
        <strain evidence="2">PSN293</strain>
    </source>
</reference>
<dbReference type="AlphaFoldDB" id="A0AAN7B321"/>
<evidence type="ECO:0000313" key="2">
    <source>
        <dbReference type="EMBL" id="KAK4210936.1"/>
    </source>
</evidence>
<organism evidence="2 3">
    <name type="scientific">Rhypophila decipiens</name>
    <dbReference type="NCBI Taxonomy" id="261697"/>
    <lineage>
        <taxon>Eukaryota</taxon>
        <taxon>Fungi</taxon>
        <taxon>Dikarya</taxon>
        <taxon>Ascomycota</taxon>
        <taxon>Pezizomycotina</taxon>
        <taxon>Sordariomycetes</taxon>
        <taxon>Sordariomycetidae</taxon>
        <taxon>Sordariales</taxon>
        <taxon>Naviculisporaceae</taxon>
        <taxon>Rhypophila</taxon>
    </lineage>
</organism>
<proteinExistence type="predicted"/>
<keyword evidence="3" id="KW-1185">Reference proteome</keyword>
<dbReference type="EMBL" id="MU858162">
    <property type="protein sequence ID" value="KAK4210936.1"/>
    <property type="molecule type" value="Genomic_DNA"/>
</dbReference>
<protein>
    <recommendedName>
        <fullName evidence="1">DUF7730 domain-containing protein</fullName>
    </recommendedName>
</protein>
<dbReference type="PANTHER" id="PTHR42085">
    <property type="entry name" value="F-BOX DOMAIN-CONTAINING PROTEIN"/>
    <property type="match status" value="1"/>
</dbReference>
<dbReference type="InterPro" id="IPR038883">
    <property type="entry name" value="AN11006-like"/>
</dbReference>
<name>A0AAN7B321_9PEZI</name>
<gene>
    <name evidence="2" type="ORF">QBC37DRAFT_23647</name>
</gene>
<feature type="domain" description="DUF7730" evidence="1">
    <location>
        <begin position="7"/>
        <end position="120"/>
    </location>
</feature>
<dbReference type="PANTHER" id="PTHR42085:SF2">
    <property type="entry name" value="F-BOX DOMAIN-CONTAINING PROTEIN"/>
    <property type="match status" value="1"/>
</dbReference>
<dbReference type="InterPro" id="IPR056632">
    <property type="entry name" value="DUF7730"/>
</dbReference>
<dbReference type="Pfam" id="PF24864">
    <property type="entry name" value="DUF7730"/>
    <property type="match status" value="1"/>
</dbReference>
<evidence type="ECO:0000313" key="3">
    <source>
        <dbReference type="Proteomes" id="UP001301769"/>
    </source>
</evidence>